<evidence type="ECO:0000256" key="3">
    <source>
        <dbReference type="ARBA" id="ARBA00022553"/>
    </source>
</evidence>
<evidence type="ECO:0000256" key="7">
    <source>
        <dbReference type="ARBA" id="ARBA00023054"/>
    </source>
</evidence>
<feature type="compositionally biased region" description="Low complexity" evidence="11">
    <location>
        <begin position="1879"/>
        <end position="1894"/>
    </location>
</feature>
<dbReference type="Gene3D" id="3.30.1370.10">
    <property type="entry name" value="K Homology domain, type 1"/>
    <property type="match status" value="1"/>
</dbReference>
<dbReference type="PROSITE" id="PS50088">
    <property type="entry name" value="ANK_REPEAT"/>
    <property type="match status" value="20"/>
</dbReference>
<feature type="region of interest" description="Disordered" evidence="11">
    <location>
        <begin position="163"/>
        <end position="192"/>
    </location>
</feature>
<dbReference type="FunFam" id="1.25.40.20:FF:000055">
    <property type="entry name" value="ankyrin repeat domain-containing protein 17 isoform X2"/>
    <property type="match status" value="1"/>
</dbReference>
<feature type="compositionally biased region" description="Low complexity" evidence="11">
    <location>
        <begin position="2376"/>
        <end position="2393"/>
    </location>
</feature>
<dbReference type="InterPro" id="IPR047373">
    <property type="entry name" value="KH-I_MASK"/>
</dbReference>
<dbReference type="GO" id="GO:0005634">
    <property type="term" value="C:nucleus"/>
    <property type="evidence" value="ECO:0007669"/>
    <property type="project" value="UniProtKB-ARBA"/>
</dbReference>
<protein>
    <recommendedName>
        <fullName evidence="12">K Homology domain-containing protein</fullName>
    </recommendedName>
</protein>
<feature type="compositionally biased region" description="Low complexity" evidence="11">
    <location>
        <begin position="967"/>
        <end position="984"/>
    </location>
</feature>
<feature type="region of interest" description="Disordered" evidence="11">
    <location>
        <begin position="2908"/>
        <end position="2945"/>
    </location>
</feature>
<feature type="repeat" description="ANK" evidence="8">
    <location>
        <begin position="1484"/>
        <end position="1516"/>
    </location>
</feature>
<keyword evidence="4" id="KW-0677">Repeat</keyword>
<evidence type="ECO:0000256" key="6">
    <source>
        <dbReference type="ARBA" id="ARBA00023043"/>
    </source>
</evidence>
<dbReference type="Pfam" id="PF00013">
    <property type="entry name" value="KH_1"/>
    <property type="match status" value="1"/>
</dbReference>
<dbReference type="InterPro" id="IPR004087">
    <property type="entry name" value="KH_dom"/>
</dbReference>
<feature type="repeat" description="ANK" evidence="8">
    <location>
        <begin position="1552"/>
        <end position="1584"/>
    </location>
</feature>
<sequence length="2945" mass="312858">MMQDVNIEKPNKDSRTVEIGQLSNELNLDLELVPPPTSGNSVVETHSNFGPDMSGSDMDEASEVDSFALDENDIEDSEQGLEASKFLLPAETEGQGIQTVDPQTQARLEALLEAAGINKQSKDGKPLSDPEVLRTLTSSVSSALDEAAQALHRMRDSQGQIVGPDSMQLEAGSESDSIGHRPGSGSAADATEEGESLLSLACSAGYYELAQVLLAMKANVEDRGIKGDCTPLMEAASGGHVDIVRLLLLHRADINAQSRAGNTPLHYGACGGFKEVVQELMLNGANVEIHNENGHTPLMEAASAGHVDVAKILLEHGAGINTHSNEFKESALTLACYKGHLDMVKFLLEAGADQEHKTDEMHTALMEASMDGHVEVARLLLDSGAQVNMPADSFESPLTLAACGGHIELASLLIERGANIEEVNDEGYTPLMEAAREGHEDMVALLLSQGADINAQTEETQETALTLACCGGFLEVADFLLRSGALIERGCSTPLMEAAQEGHLELVSFLLKSGANVEAQTGTHDTALTYACENGHTDVAEALLECGAKLEHESEGGRTPLMKAARAGHLCTVQFLISKGADVNRTTTSNDQTVLSLACGGGHLAVVELLLQHNADANHKLKDGSTMVIEAAKGGHTQVVKLLLEWPDRFLVNTASDHLAQLSVADAPIDEPRVPVQGLANIVPPSEPDSQNPLASATLATALQGKTDLIHQTMQKPLVKRTVGQQDPKLGNKFCGPVNSETFQPFFSDGSLMDDKTIDTDEKILPGGSSGQFVSKEEQILRKQQIVEELQKIERELNDKGHAQPLAQTQYEQHIQTKVKHVSTGTPSTSAATASSSQSMPSSSMSLLTNAASSVIAAAGAGAVTKAEQLAKQSEELAKFLDLPSQPMCMADPINLDQFNDFAKLLAGGEFGSAAGSCSDEYLQQFQTHLHQQQEQLLLQQQQQALQLSSPPPLPQATSMVTYTPSSNAAAEARGGSGSSSSGSCGKNQGNKRNGTNKQARGAKGAQSVQQPPPPPPPPPPPSSVVHPVKGPLLLPLANQQQALLSQGQHVVFQTEHNGASQSLENAQIMGSTSPAMLDHTHRQQLQVLTHQIQSSHQQVSSSSTSAAMSVQQQQQQQLLAYPQLLPQQQEQLLQHMLSQPGLQQQLQMQQISQQVQSTQQALQGVANTQVTSAPPAHLSQQQQQIFQQQQQQAQQLLHQQLQQLQPLKVPATSGNHTIAINKPQVVRKQQRVVQTTTQTVIHQNSIVNVDGGLPHPNVQNLGVPGSGGYASVDVNSQTESTHDTALTLACAGGHAELVRLLLAKGANIEHRDKKFFTPLILSATAGHVDVVEILLEKGADIEAQSERTKDTALSLACSGGRYEVVELLLSKNANKEHRNVSDYTPLSLAASGGYVAIIKLLLSQSAEINSRTGSKLGISPLMLAAMNGHTAAVKLLLDMGSDINAQIETNRNTALTLACFQGRHEVVSLLVDRKANIEHRAKTGLTPLMEAASGGYVEVGRVLLDKGADVNAPPVPSSRDTALTIAADKGHYRFVELLLHRGASVDVKNKKGNSPLWLACNGGHSDVVSLLVQADADIDSQDNRKVSCLMAAFRRGHIKVVKWMVKKVTQFPSENEIKRYIATITDKELQKKCNQCADVIVAAKDRQAAEANKNADSLLEEIKQEKEQAALKAEMAIKRRERRRERKKKSKPKDDKTDKDSGKNSSPEPDGELNKKEEDDDEDEDEDIPEPPVILSKTLKENKAPKGKIGNGNSGPLGNHNKPQQSLAESSSTSRLLPITSDVSSSSNGGKALITGPVHGGAAAARANRDARKKQQKAARENRRESSDQDAGLRNVKQALQVTMAKMTSLFESVVTATAAVAATTSPLLVSSVKMVSSTGCSSSSTNRNQLSSVNTSTSMGSLQDCMTSFSTAPQWSSTNSNKESSSVNGGGNKPRTKKSNDIIKHSSTTGIGDLDDFGVIPHVIKNMEKINGKTNVLKKINASDNKKDWVGDVQLFEKNTSVSNRLTTTVRSPRKWQGKEEGWKEVVRKNVSKKLTVPGNVISRLIGKGGCNINKIREVSGAHVEVEKSKGNSDRTVTIKGYPEAIRQANNLINAMVDEPDKDISELLARIGKGQKVSPATEKPHPPKSVQSSSIADFAIGTFSVPTTSNSGVASVATKSPAQVKSSGRSSRTSVTSNSNVMSGTIGAWQNPVPGQALPASPRRSPQKQVTPSPGVGFRPAAPTVTSTPSSEKTSARQLIFGNERGKRSSPSPVVGAPTPVGTAVATGPTSSASLSFTTAATSTIRGVVTSNTILTSTHIKQPDARNQAQIKPALNVGNSASPAAGMSGTSARFSRPLAGSASSMSSRPEPLPLPIVTSGGSSNHVERNGPGGSASQVSGPSASSAHAAPGEYSPFNQTFFSNFLTKKEEPSEKMDFATVAAAGVVTTSPPSLQTPSNPVSVTSDNNAVDPALQAKAPGYKIPQRGNSPPFRPTEAEPSMSSVYRMPSSVGSNVLSPGQIPANSAIPPHLAGVQMRPQFIENEYLLRYQQLNQRLRESGGLGAMMHPHMMMRDLGAGGMPMPGAMLPQHMPFNPNQQQQQQQSLVQKEEYSKPHRPMTLPEIKGALNPNAPEFQLPGSAGPMMNGFDRPLHLISNMSMPLAGDLSGRVGMSVENSSPSASPNPGVNMSSLNAGTMPQMMQPGDMMGTGAPIQYLLQQVRPSSTVGSVGSGGNSPPQLSSVRMAAGPQHMIPPGMPSTVIGASTNPGFLSQSQGHQPQRAHSPMQNLSGGRPNSAPSIHQDAAMIGSNRSGSPLGARTSPPDQTKHIIQPIGGERKKGPSRQAPPMPNSGSYGNMWRYAGSGGNMGYPRMSDGDEEGINYSMQSQTQYNDAGVMPGGDGDHSGMSHASGMMVQGMYNNGPFPMGPMFQPKGACGDSQGQPLWSTAMTSAPSDPNDSERWQSWNQ</sequence>
<evidence type="ECO:0000256" key="8">
    <source>
        <dbReference type="PROSITE-ProRule" id="PRU00023"/>
    </source>
</evidence>
<keyword evidence="2" id="KW-0963">Cytoplasm</keyword>
<feature type="repeat" description="ANK" evidence="8">
    <location>
        <begin position="293"/>
        <end position="325"/>
    </location>
</feature>
<keyword evidence="3" id="KW-0597">Phosphoprotein</keyword>
<feature type="compositionally biased region" description="Basic and acidic residues" evidence="11">
    <location>
        <begin position="1693"/>
        <end position="1703"/>
    </location>
</feature>
<keyword evidence="6 8" id="KW-0040">ANK repeat</keyword>
<feature type="region of interest" description="Disordered" evidence="11">
    <location>
        <begin position="1912"/>
        <end position="1947"/>
    </location>
</feature>
<evidence type="ECO:0000256" key="4">
    <source>
        <dbReference type="ARBA" id="ARBA00022737"/>
    </source>
</evidence>
<dbReference type="GO" id="GO:0005737">
    <property type="term" value="C:cytoplasm"/>
    <property type="evidence" value="ECO:0007669"/>
    <property type="project" value="UniProtKB-SubCell"/>
</dbReference>
<dbReference type="EMBL" id="JAWDGP010006534">
    <property type="protein sequence ID" value="KAK3739409.1"/>
    <property type="molecule type" value="Genomic_DNA"/>
</dbReference>
<dbReference type="InterPro" id="IPR004088">
    <property type="entry name" value="KH_dom_type_1"/>
</dbReference>
<dbReference type="SMART" id="SM00322">
    <property type="entry name" value="KH"/>
    <property type="match status" value="1"/>
</dbReference>
<feature type="compositionally biased region" description="Basic and acidic residues" evidence="11">
    <location>
        <begin position="1819"/>
        <end position="1828"/>
    </location>
</feature>
<keyword evidence="7 10" id="KW-0175">Coiled coil</keyword>
<evidence type="ECO:0000256" key="9">
    <source>
        <dbReference type="PROSITE-ProRule" id="PRU00117"/>
    </source>
</evidence>
<dbReference type="PANTHER" id="PTHR23206:SF8">
    <property type="entry name" value="ANKYRIN REPEAT AND KH DOMAIN-CONTAINING 1"/>
    <property type="match status" value="1"/>
</dbReference>
<dbReference type="InterPro" id="IPR036770">
    <property type="entry name" value="Ankyrin_rpt-contain_sf"/>
</dbReference>
<feature type="region of interest" description="Disordered" evidence="11">
    <location>
        <begin position="2740"/>
        <end position="2836"/>
    </location>
</feature>
<dbReference type="FunFam" id="1.25.40.20:FF:000026">
    <property type="entry name" value="ankyrin repeat domain-containing protein 17 isoform X3"/>
    <property type="match status" value="1"/>
</dbReference>
<feature type="repeat" description="ANK" evidence="8">
    <location>
        <begin position="260"/>
        <end position="292"/>
    </location>
</feature>
<feature type="region of interest" description="Disordered" evidence="11">
    <location>
        <begin position="1879"/>
        <end position="1899"/>
    </location>
</feature>
<feature type="compositionally biased region" description="Basic residues" evidence="11">
    <location>
        <begin position="1680"/>
        <end position="1692"/>
    </location>
</feature>
<feature type="repeat" description="ANK" evidence="8">
    <location>
        <begin position="426"/>
        <end position="458"/>
    </location>
</feature>
<dbReference type="InterPro" id="IPR036612">
    <property type="entry name" value="KH_dom_type_1_sf"/>
</dbReference>
<feature type="compositionally biased region" description="Polar residues" evidence="11">
    <location>
        <begin position="2322"/>
        <end position="2335"/>
    </location>
</feature>
<feature type="repeat" description="ANK" evidence="8">
    <location>
        <begin position="556"/>
        <end position="588"/>
    </location>
</feature>
<feature type="compositionally biased region" description="Polar residues" evidence="11">
    <location>
        <begin position="38"/>
        <end position="48"/>
    </location>
</feature>
<feature type="repeat" description="ANK" evidence="8">
    <location>
        <begin position="327"/>
        <end position="359"/>
    </location>
</feature>
<dbReference type="CDD" id="cd22404">
    <property type="entry name" value="KH-I_MASK"/>
    <property type="match status" value="1"/>
</dbReference>
<feature type="compositionally biased region" description="Polar residues" evidence="11">
    <location>
        <begin position="2741"/>
        <end position="2757"/>
    </location>
</feature>
<feature type="compositionally biased region" description="Acidic residues" evidence="11">
    <location>
        <begin position="1719"/>
        <end position="1730"/>
    </location>
</feature>
<evidence type="ECO:0000256" key="5">
    <source>
        <dbReference type="ARBA" id="ARBA00022884"/>
    </source>
</evidence>
<feature type="repeat" description="ANK" evidence="8">
    <location>
        <begin position="523"/>
        <end position="555"/>
    </location>
</feature>
<feature type="repeat" description="ANK" evidence="8">
    <location>
        <begin position="1282"/>
        <end position="1314"/>
    </location>
</feature>
<evidence type="ECO:0000256" key="10">
    <source>
        <dbReference type="SAM" id="Coils"/>
    </source>
</evidence>
<organism evidence="13 14">
    <name type="scientific">Elysia crispata</name>
    <name type="common">lettuce slug</name>
    <dbReference type="NCBI Taxonomy" id="231223"/>
    <lineage>
        <taxon>Eukaryota</taxon>
        <taxon>Metazoa</taxon>
        <taxon>Spiralia</taxon>
        <taxon>Lophotrochozoa</taxon>
        <taxon>Mollusca</taxon>
        <taxon>Gastropoda</taxon>
        <taxon>Heterobranchia</taxon>
        <taxon>Euthyneura</taxon>
        <taxon>Panpulmonata</taxon>
        <taxon>Sacoglossa</taxon>
        <taxon>Placobranchoidea</taxon>
        <taxon>Plakobranchidae</taxon>
        <taxon>Elysia</taxon>
    </lineage>
</organism>
<feature type="repeat" description="ANK" evidence="8">
    <location>
        <begin position="393"/>
        <end position="425"/>
    </location>
</feature>
<feature type="compositionally biased region" description="Polar residues" evidence="11">
    <location>
        <begin position="2151"/>
        <end position="2167"/>
    </location>
</feature>
<dbReference type="PANTHER" id="PTHR23206">
    <property type="entry name" value="MASK PROTEIN"/>
    <property type="match status" value="1"/>
</dbReference>
<dbReference type="GO" id="GO:0003723">
    <property type="term" value="F:RNA binding"/>
    <property type="evidence" value="ECO:0007669"/>
    <property type="project" value="UniProtKB-UniRule"/>
</dbReference>
<evidence type="ECO:0000259" key="12">
    <source>
        <dbReference type="SMART" id="SM00322"/>
    </source>
</evidence>
<feature type="compositionally biased region" description="Low complexity" evidence="11">
    <location>
        <begin position="823"/>
        <end position="844"/>
    </location>
</feature>
<feature type="repeat" description="ANK" evidence="8">
    <location>
        <begin position="490"/>
        <end position="522"/>
    </location>
</feature>
<feature type="compositionally biased region" description="Pro residues" evidence="11">
    <location>
        <begin position="1011"/>
        <end position="1023"/>
    </location>
</feature>
<feature type="region of interest" description="Disordered" evidence="11">
    <location>
        <begin position="820"/>
        <end position="844"/>
    </location>
</feature>
<gene>
    <name evidence="13" type="ORF">RRG08_051278</name>
</gene>
<feature type="compositionally biased region" description="Polar residues" evidence="11">
    <location>
        <begin position="1762"/>
        <end position="1790"/>
    </location>
</feature>
<dbReference type="FunFam" id="1.25.40.20:FF:000012">
    <property type="entry name" value="ankyrin repeat domain-containing protein 17 isoform X1"/>
    <property type="match status" value="1"/>
</dbReference>
<feature type="repeat" description="ANK" evidence="8">
    <location>
        <begin position="1349"/>
        <end position="1381"/>
    </location>
</feature>
<feature type="repeat" description="ANK" evidence="8">
    <location>
        <begin position="360"/>
        <end position="392"/>
    </location>
</feature>
<feature type="region of interest" description="Disordered" evidence="11">
    <location>
        <begin position="2575"/>
        <end position="2594"/>
    </location>
</feature>
<feature type="region of interest" description="Disordered" evidence="11">
    <location>
        <begin position="1677"/>
        <end position="1834"/>
    </location>
</feature>
<feature type="compositionally biased region" description="Polar residues" evidence="11">
    <location>
        <begin position="985"/>
        <end position="999"/>
    </location>
</feature>
<dbReference type="FunFam" id="1.25.40.20:FF:000046">
    <property type="entry name" value="Ankyrin repeat and KH domain-containing protein 1"/>
    <property type="match status" value="1"/>
</dbReference>
<feature type="repeat" description="ANK" evidence="8">
    <location>
        <begin position="1417"/>
        <end position="1449"/>
    </location>
</feature>
<feature type="coiled-coil region" evidence="10">
    <location>
        <begin position="776"/>
        <end position="803"/>
    </location>
</feature>
<dbReference type="Proteomes" id="UP001283361">
    <property type="component" value="Unassembled WGS sequence"/>
</dbReference>
<name>A0AAE1CVR5_9GAST</name>
<keyword evidence="5 9" id="KW-0694">RNA-binding</keyword>
<feature type="region of interest" description="Disordered" evidence="11">
    <location>
        <begin position="2322"/>
        <end position="2394"/>
    </location>
</feature>
<feature type="repeat" description="ANK" evidence="8">
    <location>
        <begin position="1382"/>
        <end position="1414"/>
    </location>
</feature>
<dbReference type="PROSITE" id="PS50084">
    <property type="entry name" value="KH_TYPE_1"/>
    <property type="match status" value="1"/>
</dbReference>
<evidence type="ECO:0000313" key="14">
    <source>
        <dbReference type="Proteomes" id="UP001283361"/>
    </source>
</evidence>
<comment type="caution">
    <text evidence="13">The sequence shown here is derived from an EMBL/GenBank/DDBJ whole genome shotgun (WGS) entry which is preliminary data.</text>
</comment>
<feature type="region of interest" description="Disordered" evidence="11">
    <location>
        <begin position="30"/>
        <end position="59"/>
    </location>
</feature>
<dbReference type="Pfam" id="PF13637">
    <property type="entry name" value="Ank_4"/>
    <property type="match status" value="1"/>
</dbReference>
<feature type="region of interest" description="Disordered" evidence="11">
    <location>
        <begin position="2151"/>
        <end position="2274"/>
    </location>
</feature>
<dbReference type="SUPFAM" id="SSF48403">
    <property type="entry name" value="Ankyrin repeat"/>
    <property type="match status" value="3"/>
</dbReference>
<dbReference type="GO" id="GO:0045087">
    <property type="term" value="P:innate immune response"/>
    <property type="evidence" value="ECO:0007669"/>
    <property type="project" value="TreeGrafter"/>
</dbReference>
<feature type="compositionally biased region" description="Polar residues" evidence="11">
    <location>
        <begin position="2917"/>
        <end position="2945"/>
    </location>
</feature>
<dbReference type="PROSITE" id="PS50297">
    <property type="entry name" value="ANK_REP_REGION"/>
    <property type="match status" value="18"/>
</dbReference>
<dbReference type="InterPro" id="IPR002110">
    <property type="entry name" value="Ankyrin_rpt"/>
</dbReference>
<feature type="region of interest" description="Disordered" evidence="11">
    <location>
        <begin position="2461"/>
        <end position="2480"/>
    </location>
</feature>
<feature type="compositionally biased region" description="Low complexity" evidence="11">
    <location>
        <begin position="2168"/>
        <end position="2186"/>
    </location>
</feature>
<feature type="repeat" description="ANK" evidence="8">
    <location>
        <begin position="590"/>
        <end position="622"/>
    </location>
</feature>
<reference evidence="13" key="1">
    <citation type="journal article" date="2023" name="G3 (Bethesda)">
        <title>A reference genome for the long-term kleptoplast-retaining sea slug Elysia crispata morphotype clarki.</title>
        <authorList>
            <person name="Eastman K.E."/>
            <person name="Pendleton A.L."/>
            <person name="Shaikh M.A."/>
            <person name="Suttiyut T."/>
            <person name="Ogas R."/>
            <person name="Tomko P."/>
            <person name="Gavelis G."/>
            <person name="Widhalm J.R."/>
            <person name="Wisecaver J.H."/>
        </authorList>
    </citation>
    <scope>NUCLEOTIDE SEQUENCE</scope>
    <source>
        <strain evidence="13">ECLA1</strain>
    </source>
</reference>
<dbReference type="SUPFAM" id="SSF54791">
    <property type="entry name" value="Eukaryotic type KH-domain (KH-domain type I)"/>
    <property type="match status" value="1"/>
</dbReference>
<feature type="repeat" description="ANK" evidence="8">
    <location>
        <begin position="1519"/>
        <end position="1551"/>
    </location>
</feature>
<comment type="subcellular location">
    <subcellularLocation>
        <location evidence="1">Cytoplasm</location>
    </subcellularLocation>
</comment>
<feature type="region of interest" description="Disordered" evidence="11">
    <location>
        <begin position="967"/>
        <end position="1030"/>
    </location>
</feature>
<dbReference type="InterPro" id="IPR051631">
    <property type="entry name" value="Ankyrin-KH/SAM_domain"/>
</dbReference>
<feature type="compositionally biased region" description="Low complexity" evidence="11">
    <location>
        <begin position="1918"/>
        <end position="1929"/>
    </location>
</feature>
<feature type="domain" description="K Homology" evidence="12">
    <location>
        <begin position="2031"/>
        <end position="2100"/>
    </location>
</feature>
<evidence type="ECO:0000256" key="1">
    <source>
        <dbReference type="ARBA" id="ARBA00004496"/>
    </source>
</evidence>
<evidence type="ECO:0000313" key="13">
    <source>
        <dbReference type="EMBL" id="KAK3739409.1"/>
    </source>
</evidence>
<proteinExistence type="predicted"/>
<dbReference type="Pfam" id="PF12796">
    <property type="entry name" value="Ank_2"/>
    <property type="match status" value="9"/>
</dbReference>
<accession>A0AAE1CVR5</accession>
<evidence type="ECO:0000256" key="11">
    <source>
        <dbReference type="SAM" id="MobiDB-lite"/>
    </source>
</evidence>
<feature type="repeat" description="ANK" evidence="8">
    <location>
        <begin position="1315"/>
        <end position="1347"/>
    </location>
</feature>
<feature type="repeat" description="ANK" evidence="8">
    <location>
        <begin position="227"/>
        <end position="259"/>
    </location>
</feature>
<dbReference type="SMART" id="SM00248">
    <property type="entry name" value="ANK"/>
    <property type="match status" value="24"/>
</dbReference>
<keyword evidence="14" id="KW-1185">Reference proteome</keyword>
<dbReference type="Gene3D" id="1.25.40.20">
    <property type="entry name" value="Ankyrin repeat-containing domain"/>
    <property type="match status" value="7"/>
</dbReference>
<evidence type="ECO:0000256" key="2">
    <source>
        <dbReference type="ARBA" id="ARBA00022490"/>
    </source>
</evidence>
<feature type="compositionally biased region" description="Polar residues" evidence="11">
    <location>
        <begin position="2226"/>
        <end position="2239"/>
    </location>
</feature>
<feature type="repeat" description="ANK" evidence="8">
    <location>
        <begin position="1451"/>
        <end position="1483"/>
    </location>
</feature>
<dbReference type="PRINTS" id="PR01415">
    <property type="entry name" value="ANKYRIN"/>
</dbReference>